<keyword evidence="2" id="KW-1185">Reference proteome</keyword>
<name>A0A3N4J3H0_9PEZI</name>
<evidence type="ECO:0000313" key="2">
    <source>
        <dbReference type="Proteomes" id="UP000276215"/>
    </source>
</evidence>
<proteinExistence type="predicted"/>
<dbReference type="AlphaFoldDB" id="A0A3N4J3H0"/>
<reference evidence="1 2" key="1">
    <citation type="journal article" date="2018" name="Nat. Ecol. Evol.">
        <title>Pezizomycetes genomes reveal the molecular basis of ectomycorrhizal truffle lifestyle.</title>
        <authorList>
            <person name="Murat C."/>
            <person name="Payen T."/>
            <person name="Noel B."/>
            <person name="Kuo A."/>
            <person name="Morin E."/>
            <person name="Chen J."/>
            <person name="Kohler A."/>
            <person name="Krizsan K."/>
            <person name="Balestrini R."/>
            <person name="Da Silva C."/>
            <person name="Montanini B."/>
            <person name="Hainaut M."/>
            <person name="Levati E."/>
            <person name="Barry K.W."/>
            <person name="Belfiori B."/>
            <person name="Cichocki N."/>
            <person name="Clum A."/>
            <person name="Dockter R.B."/>
            <person name="Fauchery L."/>
            <person name="Guy J."/>
            <person name="Iotti M."/>
            <person name="Le Tacon F."/>
            <person name="Lindquist E.A."/>
            <person name="Lipzen A."/>
            <person name="Malagnac F."/>
            <person name="Mello A."/>
            <person name="Molinier V."/>
            <person name="Miyauchi S."/>
            <person name="Poulain J."/>
            <person name="Riccioni C."/>
            <person name="Rubini A."/>
            <person name="Sitrit Y."/>
            <person name="Splivallo R."/>
            <person name="Traeger S."/>
            <person name="Wang M."/>
            <person name="Zifcakova L."/>
            <person name="Wipf D."/>
            <person name="Zambonelli A."/>
            <person name="Paolocci F."/>
            <person name="Nowrousian M."/>
            <person name="Ottonello S."/>
            <person name="Baldrian P."/>
            <person name="Spatafora J.W."/>
            <person name="Henrissat B."/>
            <person name="Nagy L.G."/>
            <person name="Aury J.M."/>
            <person name="Wincker P."/>
            <person name="Grigoriev I.V."/>
            <person name="Bonfante P."/>
            <person name="Martin F.M."/>
        </authorList>
    </citation>
    <scope>NUCLEOTIDE SEQUENCE [LARGE SCALE GENOMIC DNA]</scope>
    <source>
        <strain evidence="1 2">120613-1</strain>
    </source>
</reference>
<gene>
    <name evidence="1" type="ORF">L873DRAFT_123697</name>
</gene>
<organism evidence="1 2">
    <name type="scientific">Choiromyces venosus 120613-1</name>
    <dbReference type="NCBI Taxonomy" id="1336337"/>
    <lineage>
        <taxon>Eukaryota</taxon>
        <taxon>Fungi</taxon>
        <taxon>Dikarya</taxon>
        <taxon>Ascomycota</taxon>
        <taxon>Pezizomycotina</taxon>
        <taxon>Pezizomycetes</taxon>
        <taxon>Pezizales</taxon>
        <taxon>Tuberaceae</taxon>
        <taxon>Choiromyces</taxon>
    </lineage>
</organism>
<protein>
    <submittedName>
        <fullName evidence="1">Uncharacterized protein</fullName>
    </submittedName>
</protein>
<dbReference type="Proteomes" id="UP000276215">
    <property type="component" value="Unassembled WGS sequence"/>
</dbReference>
<dbReference type="EMBL" id="ML120463">
    <property type="protein sequence ID" value="RPA92882.1"/>
    <property type="molecule type" value="Genomic_DNA"/>
</dbReference>
<evidence type="ECO:0000313" key="1">
    <source>
        <dbReference type="EMBL" id="RPA92882.1"/>
    </source>
</evidence>
<sequence>MHQFFGLPDHSMKIFQKSDFIITSMKRSILLTQLGKDLAKTLLSFSIIDGKNSFDWIVA</sequence>
<accession>A0A3N4J3H0</accession>